<protein>
    <submittedName>
        <fullName evidence="4">NAD-dependent epimerase/dehydratase family protein</fullName>
    </submittedName>
</protein>
<evidence type="ECO:0000256" key="1">
    <source>
        <dbReference type="ARBA" id="ARBA00005125"/>
    </source>
</evidence>
<dbReference type="Gene3D" id="3.90.25.10">
    <property type="entry name" value="UDP-galactose 4-epimerase, domain 1"/>
    <property type="match status" value="1"/>
</dbReference>
<comment type="similarity">
    <text evidence="2">Belongs to the NAD(P)-dependent epimerase/dehydratase family.</text>
</comment>
<proteinExistence type="inferred from homology"/>
<comment type="pathway">
    <text evidence="1">Bacterial outer membrane biogenesis; LPS O-antigen biosynthesis.</text>
</comment>
<keyword evidence="5" id="KW-1185">Reference proteome</keyword>
<dbReference type="EMBL" id="QWFX01000005">
    <property type="protein sequence ID" value="RIJ32326.1"/>
    <property type="molecule type" value="Genomic_DNA"/>
</dbReference>
<dbReference type="InterPro" id="IPR036291">
    <property type="entry name" value="NAD(P)-bd_dom_sf"/>
</dbReference>
<evidence type="ECO:0000313" key="5">
    <source>
        <dbReference type="Proteomes" id="UP000266385"/>
    </source>
</evidence>
<reference evidence="4 5" key="1">
    <citation type="submission" date="2018-08" db="EMBL/GenBank/DDBJ databases">
        <title>Henriciella mobilis sp. nov., isolated from seawater.</title>
        <authorList>
            <person name="Cheng H."/>
            <person name="Wu Y.-H."/>
            <person name="Xu X.-W."/>
            <person name="Guo L.-L."/>
        </authorList>
    </citation>
    <scope>NUCLEOTIDE SEQUENCE [LARGE SCALE GENOMIC DNA]</scope>
    <source>
        <strain evidence="4 5">JN25</strain>
    </source>
</reference>
<dbReference type="Proteomes" id="UP000266385">
    <property type="component" value="Unassembled WGS sequence"/>
</dbReference>
<dbReference type="AlphaFoldDB" id="A0A399RKY1"/>
<evidence type="ECO:0000313" key="4">
    <source>
        <dbReference type="EMBL" id="RIJ32326.1"/>
    </source>
</evidence>
<dbReference type="SUPFAM" id="SSF51735">
    <property type="entry name" value="NAD(P)-binding Rossmann-fold domains"/>
    <property type="match status" value="1"/>
</dbReference>
<dbReference type="PANTHER" id="PTHR43000">
    <property type="entry name" value="DTDP-D-GLUCOSE 4,6-DEHYDRATASE-RELATED"/>
    <property type="match status" value="1"/>
</dbReference>
<comment type="caution">
    <text evidence="4">The sequence shown here is derived from an EMBL/GenBank/DDBJ whole genome shotgun (WGS) entry which is preliminary data.</text>
</comment>
<evidence type="ECO:0000256" key="2">
    <source>
        <dbReference type="ARBA" id="ARBA00007637"/>
    </source>
</evidence>
<gene>
    <name evidence="4" type="ORF">D1223_00205</name>
</gene>
<dbReference type="Gene3D" id="3.40.50.720">
    <property type="entry name" value="NAD(P)-binding Rossmann-like Domain"/>
    <property type="match status" value="1"/>
</dbReference>
<sequence>MSVAPRSETILITGADSFTGRPLIERLQATGHTVVGTTRHPTPGNLCADLMDPDSLRQLVEDAKPTAVIHLAAITFVPDEDVFTMYASNMAGTAALLKALDDASLDLSAVVLPSSAKVYAPPAADGAAIAEDHPRLPADHYGVSKLGTEHLARLYMDRMPITVVRPFNYTGPGQDPKFLVPKLVHAFVENRDIEIGNLDLVRDISDIRRVVEVYTRLIDRPLPGETLNICSGAPIRLSDIPKELEQLTGNSIKLTVNPAFLRPGEPERIVGDATKLEANLPDLPKFELRETLASMIECIQG</sequence>
<organism evidence="4 5">
    <name type="scientific">Henriciella mobilis</name>
    <dbReference type="NCBI Taxonomy" id="2305467"/>
    <lineage>
        <taxon>Bacteria</taxon>
        <taxon>Pseudomonadati</taxon>
        <taxon>Pseudomonadota</taxon>
        <taxon>Alphaproteobacteria</taxon>
        <taxon>Hyphomonadales</taxon>
        <taxon>Hyphomonadaceae</taxon>
        <taxon>Henriciella</taxon>
    </lineage>
</organism>
<accession>A0A399RKY1</accession>
<dbReference type="InterPro" id="IPR001509">
    <property type="entry name" value="Epimerase_deHydtase"/>
</dbReference>
<dbReference type="Pfam" id="PF01370">
    <property type="entry name" value="Epimerase"/>
    <property type="match status" value="1"/>
</dbReference>
<name>A0A399RKY1_9PROT</name>
<feature type="domain" description="NAD-dependent epimerase/dehydratase" evidence="3">
    <location>
        <begin position="10"/>
        <end position="230"/>
    </location>
</feature>
<evidence type="ECO:0000259" key="3">
    <source>
        <dbReference type="Pfam" id="PF01370"/>
    </source>
</evidence>